<dbReference type="Proteomes" id="UP000824890">
    <property type="component" value="Unassembled WGS sequence"/>
</dbReference>
<accession>A0ABQ7Z4U8</accession>
<evidence type="ECO:0000313" key="3">
    <source>
        <dbReference type="Proteomes" id="UP000824890"/>
    </source>
</evidence>
<keyword evidence="1" id="KW-1133">Transmembrane helix</keyword>
<comment type="caution">
    <text evidence="2">The sequence shown here is derived from an EMBL/GenBank/DDBJ whole genome shotgun (WGS) entry which is preliminary data.</text>
</comment>
<dbReference type="EMBL" id="JAGKQM010000016">
    <property type="protein sequence ID" value="KAH0875225.1"/>
    <property type="molecule type" value="Genomic_DNA"/>
</dbReference>
<keyword evidence="3" id="KW-1185">Reference proteome</keyword>
<name>A0ABQ7Z4U8_BRANA</name>
<organism evidence="2 3">
    <name type="scientific">Brassica napus</name>
    <name type="common">Rape</name>
    <dbReference type="NCBI Taxonomy" id="3708"/>
    <lineage>
        <taxon>Eukaryota</taxon>
        <taxon>Viridiplantae</taxon>
        <taxon>Streptophyta</taxon>
        <taxon>Embryophyta</taxon>
        <taxon>Tracheophyta</taxon>
        <taxon>Spermatophyta</taxon>
        <taxon>Magnoliopsida</taxon>
        <taxon>eudicotyledons</taxon>
        <taxon>Gunneridae</taxon>
        <taxon>Pentapetalae</taxon>
        <taxon>rosids</taxon>
        <taxon>malvids</taxon>
        <taxon>Brassicales</taxon>
        <taxon>Brassicaceae</taxon>
        <taxon>Brassiceae</taxon>
        <taxon>Brassica</taxon>
    </lineage>
</organism>
<sequence length="117" mass="13560">MAFSIGKFLKAVVDFIFRFQQIAGFLSSGLLNLGAEAIPMEKNNVRLQMRLVHNNFASLLLILFGWFILMEQPKHTTNERKTTISEFYEIAILLKRILILSECPVVIHLFHIHEFKV</sequence>
<reference evidence="2 3" key="1">
    <citation type="submission" date="2021-05" db="EMBL/GenBank/DDBJ databases">
        <title>Genome Assembly of Synthetic Allotetraploid Brassica napus Reveals Homoeologous Exchanges between Subgenomes.</title>
        <authorList>
            <person name="Davis J.T."/>
        </authorList>
    </citation>
    <scope>NUCLEOTIDE SEQUENCE [LARGE SCALE GENOMIC DNA]</scope>
    <source>
        <strain evidence="3">cv. Da-Ae</strain>
        <tissue evidence="2">Seedling</tissue>
    </source>
</reference>
<gene>
    <name evidence="2" type="ORF">HID58_072587</name>
</gene>
<proteinExistence type="predicted"/>
<evidence type="ECO:0000313" key="2">
    <source>
        <dbReference type="EMBL" id="KAH0875225.1"/>
    </source>
</evidence>
<protein>
    <submittedName>
        <fullName evidence="2">Uncharacterized protein</fullName>
    </submittedName>
</protein>
<feature type="transmembrane region" description="Helical" evidence="1">
    <location>
        <begin position="90"/>
        <end position="112"/>
    </location>
</feature>
<keyword evidence="1" id="KW-0812">Transmembrane</keyword>
<feature type="transmembrane region" description="Helical" evidence="1">
    <location>
        <begin position="51"/>
        <end position="69"/>
    </location>
</feature>
<keyword evidence="1" id="KW-0472">Membrane</keyword>
<evidence type="ECO:0000256" key="1">
    <source>
        <dbReference type="SAM" id="Phobius"/>
    </source>
</evidence>